<dbReference type="InterPro" id="IPR000719">
    <property type="entry name" value="Prot_kinase_dom"/>
</dbReference>
<dbReference type="SUPFAM" id="SSF56112">
    <property type="entry name" value="Protein kinase-like (PK-like)"/>
    <property type="match status" value="1"/>
</dbReference>
<dbReference type="InterPro" id="IPR050167">
    <property type="entry name" value="Ser_Thr_protein_kinase"/>
</dbReference>
<organism evidence="3 4">
    <name type="scientific">Funneliformis geosporum</name>
    <dbReference type="NCBI Taxonomy" id="1117311"/>
    <lineage>
        <taxon>Eukaryota</taxon>
        <taxon>Fungi</taxon>
        <taxon>Fungi incertae sedis</taxon>
        <taxon>Mucoromycota</taxon>
        <taxon>Glomeromycotina</taxon>
        <taxon>Glomeromycetes</taxon>
        <taxon>Glomerales</taxon>
        <taxon>Glomeraceae</taxon>
        <taxon>Funneliformis</taxon>
    </lineage>
</organism>
<comment type="caution">
    <text evidence="3">The sequence shown here is derived from an EMBL/GenBank/DDBJ whole genome shotgun (WGS) entry which is preliminary data.</text>
</comment>
<gene>
    <name evidence="3" type="ORF">FWILDA_LOCUS1638</name>
</gene>
<evidence type="ECO:0000313" key="3">
    <source>
        <dbReference type="EMBL" id="CAI2164578.1"/>
    </source>
</evidence>
<dbReference type="GO" id="GO:0005524">
    <property type="term" value="F:ATP binding"/>
    <property type="evidence" value="ECO:0007669"/>
    <property type="project" value="InterPro"/>
</dbReference>
<dbReference type="PANTHER" id="PTHR23257">
    <property type="entry name" value="SERINE-THREONINE PROTEIN KINASE"/>
    <property type="match status" value="1"/>
</dbReference>
<proteinExistence type="predicted"/>
<keyword evidence="4" id="KW-1185">Reference proteome</keyword>
<sequence>MHQDLHSGNILIGDNYNYIADLGLCRLANERNKKKVYGVLPYIAPEILLGEPYTQAADIYSFGIVAYELLANSYPYADLKLDDTSLAFKIYKNPTERPKKELFININQNNVEFASQVQEIEEEYSHWSQNTPYYIYCNMVTTSRPINTKEIVQLFQKSKKRALEQELKKIEKEISQPLTEEQKELIKFIKDLENLEELEIEGNPKLIEILEPYDDWKDHQKDLQESNKDTLELLKNIRVLEKEKKSLNIKYTELKKFLKEKTFILLSRDAKQELVNKLDKEFREKENLLLIPGKTKELMLSTEEAIKSVKEIKKDLEEELDKSKTKIKELEKRLKEFREKDTYYQELKKSVEQKKKELEELKNVVITNNQLKEDDLDDILEAQERGDYKKLKRARRNLMMFAQRISEQEINNLCQLQKVIVELEVELGETEKKQIYQININGGYNINNFGSKFYDSSFGGNINAEQQGIENLIAQIESLPKN</sequence>
<keyword evidence="1" id="KW-0175">Coiled coil</keyword>
<evidence type="ECO:0000256" key="1">
    <source>
        <dbReference type="SAM" id="Coils"/>
    </source>
</evidence>
<name>A0A9W4WIM5_9GLOM</name>
<dbReference type="GO" id="GO:0007165">
    <property type="term" value="P:signal transduction"/>
    <property type="evidence" value="ECO:0007669"/>
    <property type="project" value="TreeGrafter"/>
</dbReference>
<dbReference type="Pfam" id="PF00069">
    <property type="entry name" value="Pkinase"/>
    <property type="match status" value="1"/>
</dbReference>
<dbReference type="PROSITE" id="PS50011">
    <property type="entry name" value="PROTEIN_KINASE_DOM"/>
    <property type="match status" value="1"/>
</dbReference>
<dbReference type="Proteomes" id="UP001153678">
    <property type="component" value="Unassembled WGS sequence"/>
</dbReference>
<protein>
    <submittedName>
        <fullName evidence="3">18997_t:CDS:1</fullName>
    </submittedName>
</protein>
<dbReference type="InterPro" id="IPR011009">
    <property type="entry name" value="Kinase-like_dom_sf"/>
</dbReference>
<feature type="domain" description="Protein kinase" evidence="2">
    <location>
        <begin position="1"/>
        <end position="134"/>
    </location>
</feature>
<dbReference type="GO" id="GO:0005737">
    <property type="term" value="C:cytoplasm"/>
    <property type="evidence" value="ECO:0007669"/>
    <property type="project" value="TreeGrafter"/>
</dbReference>
<dbReference type="PANTHER" id="PTHR23257:SF963">
    <property type="entry name" value="AT08303P"/>
    <property type="match status" value="1"/>
</dbReference>
<feature type="coiled-coil region" evidence="1">
    <location>
        <begin position="153"/>
        <end position="198"/>
    </location>
</feature>
<evidence type="ECO:0000313" key="4">
    <source>
        <dbReference type="Proteomes" id="UP001153678"/>
    </source>
</evidence>
<evidence type="ECO:0000259" key="2">
    <source>
        <dbReference type="PROSITE" id="PS50011"/>
    </source>
</evidence>
<dbReference type="Gene3D" id="1.10.510.10">
    <property type="entry name" value="Transferase(Phosphotransferase) domain 1"/>
    <property type="match status" value="1"/>
</dbReference>
<dbReference type="EMBL" id="CAMKVN010000165">
    <property type="protein sequence ID" value="CAI2164578.1"/>
    <property type="molecule type" value="Genomic_DNA"/>
</dbReference>
<dbReference type="GO" id="GO:0004672">
    <property type="term" value="F:protein kinase activity"/>
    <property type="evidence" value="ECO:0007669"/>
    <property type="project" value="InterPro"/>
</dbReference>
<dbReference type="AlphaFoldDB" id="A0A9W4WIM5"/>
<accession>A0A9W4WIM5</accession>
<feature type="coiled-coil region" evidence="1">
    <location>
        <begin position="268"/>
        <end position="411"/>
    </location>
</feature>
<reference evidence="3" key="1">
    <citation type="submission" date="2022-08" db="EMBL/GenBank/DDBJ databases">
        <authorList>
            <person name="Kallberg Y."/>
            <person name="Tangrot J."/>
            <person name="Rosling A."/>
        </authorList>
    </citation>
    <scope>NUCLEOTIDE SEQUENCE</scope>
    <source>
        <strain evidence="3">Wild A</strain>
    </source>
</reference>